<evidence type="ECO:0000256" key="4">
    <source>
        <dbReference type="SAM" id="MobiDB-lite"/>
    </source>
</evidence>
<dbReference type="Pfam" id="PF01872">
    <property type="entry name" value="RibD_C"/>
    <property type="match status" value="1"/>
</dbReference>
<evidence type="ECO:0000256" key="2">
    <source>
        <dbReference type="ARBA" id="ARBA00022857"/>
    </source>
</evidence>
<dbReference type="RefSeq" id="WP_033529387.1">
    <property type="nucleotide sequence ID" value="NZ_JAVRFJ010000024.1"/>
</dbReference>
<keyword evidence="3" id="KW-0560">Oxidoreductase</keyword>
<dbReference type="Gene3D" id="3.40.430.10">
    <property type="entry name" value="Dihydrofolate Reductase, subunit A"/>
    <property type="match status" value="1"/>
</dbReference>
<comment type="caution">
    <text evidence="6">The sequence shown here is derived from an EMBL/GenBank/DDBJ whole genome shotgun (WGS) entry which is preliminary data.</text>
</comment>
<keyword evidence="7" id="KW-1185">Reference proteome</keyword>
<accession>A0ABU2Z2I6</accession>
<feature type="region of interest" description="Disordered" evidence="4">
    <location>
        <begin position="1"/>
        <end position="57"/>
    </location>
</feature>
<evidence type="ECO:0000313" key="7">
    <source>
        <dbReference type="Proteomes" id="UP001180737"/>
    </source>
</evidence>
<organism evidence="6 7">
    <name type="scientific">Streptomyces gottesmaniae</name>
    <dbReference type="NCBI Taxonomy" id="3075518"/>
    <lineage>
        <taxon>Bacteria</taxon>
        <taxon>Bacillati</taxon>
        <taxon>Actinomycetota</taxon>
        <taxon>Actinomycetes</taxon>
        <taxon>Kitasatosporales</taxon>
        <taxon>Streptomycetaceae</taxon>
        <taxon>Streptomyces</taxon>
    </lineage>
</organism>
<dbReference type="EMBL" id="JAVRFJ010000024">
    <property type="protein sequence ID" value="MDT0570793.1"/>
    <property type="molecule type" value="Genomic_DNA"/>
</dbReference>
<gene>
    <name evidence="6" type="ORF">RM704_25610</name>
</gene>
<name>A0ABU2Z2I6_9ACTN</name>
<dbReference type="PANTHER" id="PTHR38011">
    <property type="entry name" value="DIHYDROFOLATE REDUCTASE FAMILY PROTEIN (AFU_ORTHOLOGUE AFUA_8G06820)"/>
    <property type="match status" value="1"/>
</dbReference>
<evidence type="ECO:0000259" key="5">
    <source>
        <dbReference type="Pfam" id="PF01872"/>
    </source>
</evidence>
<dbReference type="InterPro" id="IPR002734">
    <property type="entry name" value="RibDG_C"/>
</dbReference>
<reference evidence="6" key="1">
    <citation type="submission" date="2024-05" db="EMBL/GenBank/DDBJ databases">
        <title>30 novel species of actinomycetes from the DSMZ collection.</title>
        <authorList>
            <person name="Nouioui I."/>
        </authorList>
    </citation>
    <scope>NUCLEOTIDE SEQUENCE</scope>
    <source>
        <strain evidence="6">DSM 3412</strain>
    </source>
</reference>
<feature type="domain" description="Bacterial bifunctional deaminase-reductase C-terminal" evidence="5">
    <location>
        <begin position="84"/>
        <end position="279"/>
    </location>
</feature>
<protein>
    <submittedName>
        <fullName evidence="6">Pyrimidine reductase family protein</fullName>
    </submittedName>
</protein>
<evidence type="ECO:0000256" key="3">
    <source>
        <dbReference type="ARBA" id="ARBA00023002"/>
    </source>
</evidence>
<feature type="compositionally biased region" description="Low complexity" evidence="4">
    <location>
        <begin position="8"/>
        <end position="29"/>
    </location>
</feature>
<sequence length="302" mass="31005">MRRLFPVTEETAARTPEATGGASAAEVPAVGGGEGPAGARTPGARDGRSPAAAGGSDLVEREWSLDELAAAYAYPEPAPGGREPWLRANMVSTLDGAAQHGGRSQPISSDADMRIFGTLRGLADVVIVGAETVRQEGYRPARAREAFAEARRAAGQTPAPAVAVVSASLDLDFSLPLFTSPLTPTMLLTGAAAAPDRVATAEKAGVRVVVAGDGMGVDPARAVRALADLGLTRLLTEGGPRVLGQLIAADVLDELCLTVSPMLTAGDAQRIAGGPSVAVPKRFALASLLEESGFLFGRYRRT</sequence>
<comment type="pathway">
    <text evidence="1">Cofactor biosynthesis; riboflavin biosynthesis.</text>
</comment>
<dbReference type="InterPro" id="IPR050765">
    <property type="entry name" value="Riboflavin_Biosynth_HTPR"/>
</dbReference>
<dbReference type="Proteomes" id="UP001180737">
    <property type="component" value="Unassembled WGS sequence"/>
</dbReference>
<evidence type="ECO:0000256" key="1">
    <source>
        <dbReference type="ARBA" id="ARBA00005104"/>
    </source>
</evidence>
<dbReference type="SUPFAM" id="SSF53597">
    <property type="entry name" value="Dihydrofolate reductase-like"/>
    <property type="match status" value="1"/>
</dbReference>
<dbReference type="InterPro" id="IPR024072">
    <property type="entry name" value="DHFR-like_dom_sf"/>
</dbReference>
<proteinExistence type="predicted"/>
<evidence type="ECO:0000313" key="6">
    <source>
        <dbReference type="EMBL" id="MDT0570793.1"/>
    </source>
</evidence>
<keyword evidence="2" id="KW-0521">NADP</keyword>
<dbReference type="PANTHER" id="PTHR38011:SF7">
    <property type="entry name" value="2,5-DIAMINO-6-RIBOSYLAMINO-4(3H)-PYRIMIDINONE 5'-PHOSPHATE REDUCTASE"/>
    <property type="match status" value="1"/>
</dbReference>